<dbReference type="EMBL" id="MORL01000003">
    <property type="protein sequence ID" value="OIN59988.1"/>
    <property type="molecule type" value="Genomic_DNA"/>
</dbReference>
<dbReference type="InterPro" id="IPR050640">
    <property type="entry name" value="Bact_2-comp_sensor_kinase"/>
</dbReference>
<evidence type="ECO:0000313" key="3">
    <source>
        <dbReference type="EMBL" id="OIN59988.1"/>
    </source>
</evidence>
<organism evidence="3 4">
    <name type="scientific">Arsenicibacter rosenii</name>
    <dbReference type="NCBI Taxonomy" id="1750698"/>
    <lineage>
        <taxon>Bacteria</taxon>
        <taxon>Pseudomonadati</taxon>
        <taxon>Bacteroidota</taxon>
        <taxon>Cytophagia</taxon>
        <taxon>Cytophagales</taxon>
        <taxon>Spirosomataceae</taxon>
        <taxon>Arsenicibacter</taxon>
    </lineage>
</organism>
<reference evidence="3 4" key="1">
    <citation type="submission" date="2016-10" db="EMBL/GenBank/DDBJ databases">
        <title>Arsenicibacter rosenii gen. nov., sp. nov., an efficient arsenic-methylating bacterium isolated from an arsenic-contaminated paddy soil.</title>
        <authorList>
            <person name="Huang K."/>
        </authorList>
    </citation>
    <scope>NUCLEOTIDE SEQUENCE [LARGE SCALE GENOMIC DNA]</scope>
    <source>
        <strain evidence="3 4">SM-1</strain>
    </source>
</reference>
<dbReference type="GO" id="GO:0000155">
    <property type="term" value="F:phosphorelay sensor kinase activity"/>
    <property type="evidence" value="ECO:0007669"/>
    <property type="project" value="InterPro"/>
</dbReference>
<feature type="domain" description="Signal transduction histidine kinase internal region" evidence="2">
    <location>
        <begin position="153"/>
        <end position="235"/>
    </location>
</feature>
<keyword evidence="4" id="KW-1185">Reference proteome</keyword>
<keyword evidence="1" id="KW-0472">Membrane</keyword>
<dbReference type="PANTHER" id="PTHR34220:SF7">
    <property type="entry name" value="SENSOR HISTIDINE KINASE YPDA"/>
    <property type="match status" value="1"/>
</dbReference>
<evidence type="ECO:0000313" key="4">
    <source>
        <dbReference type="Proteomes" id="UP000181790"/>
    </source>
</evidence>
<dbReference type="Proteomes" id="UP000181790">
    <property type="component" value="Unassembled WGS sequence"/>
</dbReference>
<feature type="transmembrane region" description="Helical" evidence="1">
    <location>
        <begin position="69"/>
        <end position="89"/>
    </location>
</feature>
<dbReference type="Gene3D" id="3.30.565.10">
    <property type="entry name" value="Histidine kinase-like ATPase, C-terminal domain"/>
    <property type="match status" value="1"/>
</dbReference>
<keyword evidence="1" id="KW-0812">Transmembrane</keyword>
<comment type="caution">
    <text evidence="3">The sequence shown here is derived from an EMBL/GenBank/DDBJ whole genome shotgun (WGS) entry which is preliminary data.</text>
</comment>
<sequence length="342" mass="38950">MNLAFPRLSANFIRNSLYLLAFFVQLFTIASSPGRLSYFTITFTLARWISVYIYHVWVLNRFLPTRKYVAILAGTLLAGLSFIAVRYSLEEIISPLLFNARNYADGTTLAYYIQDNLYFALPTIGLGWLVKLVEDWFTYQIERSSLVSERNTAELAFLKSQVNPHFLFNTLNNIYALAYTKSPEAPEAILKLSGLMRYMLYESSSPDGQSQKVALSKEVKYLTNLIDLEKIRVANAQVHVQTEGNLDLYRIEPLLLITFVENAFKHGDLTNASQPLTILLSVKQGQLTFITKNKKSQRQKDAVGGIGLQNVQRRLALLYPNRHTLQINDENGSYVCHLTIQL</sequence>
<feature type="transmembrane region" description="Helical" evidence="1">
    <location>
        <begin position="12"/>
        <end position="30"/>
    </location>
</feature>
<dbReference type="GO" id="GO:0016020">
    <property type="term" value="C:membrane"/>
    <property type="evidence" value="ECO:0007669"/>
    <property type="project" value="InterPro"/>
</dbReference>
<evidence type="ECO:0000259" key="2">
    <source>
        <dbReference type="Pfam" id="PF06580"/>
    </source>
</evidence>
<protein>
    <submittedName>
        <fullName evidence="3">Histidine kinase</fullName>
    </submittedName>
</protein>
<proteinExistence type="predicted"/>
<name>A0A1S2VQA8_9BACT</name>
<keyword evidence="3" id="KW-0418">Kinase</keyword>
<keyword evidence="3" id="KW-0808">Transferase</keyword>
<dbReference type="OrthoDB" id="9792992at2"/>
<dbReference type="PANTHER" id="PTHR34220">
    <property type="entry name" value="SENSOR HISTIDINE KINASE YPDA"/>
    <property type="match status" value="1"/>
</dbReference>
<dbReference type="InterPro" id="IPR036890">
    <property type="entry name" value="HATPase_C_sf"/>
</dbReference>
<dbReference type="AlphaFoldDB" id="A0A1S2VQA8"/>
<keyword evidence="1" id="KW-1133">Transmembrane helix</keyword>
<dbReference type="InterPro" id="IPR010559">
    <property type="entry name" value="Sig_transdc_His_kin_internal"/>
</dbReference>
<gene>
    <name evidence="3" type="ORF">BLX24_07570</name>
</gene>
<feature type="transmembrane region" description="Helical" evidence="1">
    <location>
        <begin position="36"/>
        <end position="57"/>
    </location>
</feature>
<evidence type="ECO:0000256" key="1">
    <source>
        <dbReference type="SAM" id="Phobius"/>
    </source>
</evidence>
<dbReference type="Pfam" id="PF06580">
    <property type="entry name" value="His_kinase"/>
    <property type="match status" value="1"/>
</dbReference>
<accession>A0A1S2VQA8</accession>